<dbReference type="OrthoDB" id="272139at2759"/>
<evidence type="ECO:0000256" key="2">
    <source>
        <dbReference type="SAM" id="Phobius"/>
    </source>
</evidence>
<dbReference type="GO" id="GO:0005789">
    <property type="term" value="C:endoplasmic reticulum membrane"/>
    <property type="evidence" value="ECO:0007669"/>
    <property type="project" value="TreeGrafter"/>
</dbReference>
<dbReference type="Proteomes" id="UP000314294">
    <property type="component" value="Unassembled WGS sequence"/>
</dbReference>
<feature type="transmembrane region" description="Helical" evidence="2">
    <location>
        <begin position="331"/>
        <end position="356"/>
    </location>
</feature>
<accession>A0A4Z2HI73</accession>
<keyword evidence="2" id="KW-0472">Membrane</keyword>
<dbReference type="GO" id="GO:0006506">
    <property type="term" value="P:GPI anchor biosynthetic process"/>
    <property type="evidence" value="ECO:0007669"/>
    <property type="project" value="InterPro"/>
</dbReference>
<protein>
    <submittedName>
        <fullName evidence="3">GPI ethanolamine phosphate transferase 2</fullName>
    </submittedName>
</protein>
<keyword evidence="2" id="KW-1133">Transmembrane helix</keyword>
<name>A0A4Z2HI73_9TELE</name>
<sequence length="544" mass="59699">MKVRSSVFASFILICEVVGVALFLRGFFPVPLKSSVSSKSKLSDLPAEPQTGGSPNSSRLPEPLFKRVVIMLVDALREDFVFGANGRRNMPYTRHLVERGSTHSYVAKARPPTVTMPRIKEAEGSLPYLLVLCGDHGMSETGSHGGSSEPEVNTPLVLISPAFKRKVGMEKPGVVEQVDLTPTLALGLGLPISQNSVGRVIPGVVEDSSLRDQLRFLHLNGHQLSCLLRDSTPDYQKEAGFEQFRVAERAHGSWMKLFLEGNTSEVLTNMGKKVLKQYLEAMAAMSAGLSRQLGKYDMYSMVAGTVFVFQLLLVLLLAMPEALSGEASVDLPVLSALLSLPFYLLCLLLASVHVLVCTSAESSCYFCSLSWGLVFAAVAFSSAMFCILVSMAARRLPLWPAIHGKSPSRSGGEWSLSELDALLLAGTVGHTLSLAASSFVEEEHQTWYFLLNTLCLAVFQDVCRKYFREQRRGHGDDEEPILPSKDRRHPEAEAARSEKWLALATPPFTLLCCRLLRSLNQTGVQWAHLPDVGHWLNRLGSPLI</sequence>
<evidence type="ECO:0000313" key="4">
    <source>
        <dbReference type="Proteomes" id="UP000314294"/>
    </source>
</evidence>
<dbReference type="EMBL" id="SRLO01000233">
    <property type="protein sequence ID" value="TNN65528.1"/>
    <property type="molecule type" value="Genomic_DNA"/>
</dbReference>
<dbReference type="PANTHER" id="PTHR23072:SF0">
    <property type="entry name" value="GPI ETHANOLAMINE PHOSPHATE TRANSFERASE 2"/>
    <property type="match status" value="1"/>
</dbReference>
<feature type="transmembrane region" description="Helical" evidence="2">
    <location>
        <begin position="7"/>
        <end position="28"/>
    </location>
</feature>
<dbReference type="InterPro" id="IPR017850">
    <property type="entry name" value="Alkaline_phosphatase_core_sf"/>
</dbReference>
<organism evidence="3 4">
    <name type="scientific">Liparis tanakae</name>
    <name type="common">Tanaka's snailfish</name>
    <dbReference type="NCBI Taxonomy" id="230148"/>
    <lineage>
        <taxon>Eukaryota</taxon>
        <taxon>Metazoa</taxon>
        <taxon>Chordata</taxon>
        <taxon>Craniata</taxon>
        <taxon>Vertebrata</taxon>
        <taxon>Euteleostomi</taxon>
        <taxon>Actinopterygii</taxon>
        <taxon>Neopterygii</taxon>
        <taxon>Teleostei</taxon>
        <taxon>Neoteleostei</taxon>
        <taxon>Acanthomorphata</taxon>
        <taxon>Eupercaria</taxon>
        <taxon>Perciformes</taxon>
        <taxon>Cottioidei</taxon>
        <taxon>Cottales</taxon>
        <taxon>Liparidae</taxon>
        <taxon>Liparis</taxon>
    </lineage>
</organism>
<dbReference type="PANTHER" id="PTHR23072">
    <property type="entry name" value="PHOSPHATIDYLINOSITOL GLYCAN-RELATED"/>
    <property type="match status" value="1"/>
</dbReference>
<reference evidence="3 4" key="1">
    <citation type="submission" date="2019-03" db="EMBL/GenBank/DDBJ databases">
        <title>First draft genome of Liparis tanakae, snailfish: a comprehensive survey of snailfish specific genes.</title>
        <authorList>
            <person name="Kim W."/>
            <person name="Song I."/>
            <person name="Jeong J.-H."/>
            <person name="Kim D."/>
            <person name="Kim S."/>
            <person name="Ryu S."/>
            <person name="Song J.Y."/>
            <person name="Lee S.K."/>
        </authorList>
    </citation>
    <scope>NUCLEOTIDE SEQUENCE [LARGE SCALE GENOMIC DNA]</scope>
    <source>
        <tissue evidence="3">Muscle</tissue>
    </source>
</reference>
<dbReference type="GO" id="GO:0051267">
    <property type="term" value="F:CP2 mannose-ethanolamine phosphotransferase activity"/>
    <property type="evidence" value="ECO:0007669"/>
    <property type="project" value="TreeGrafter"/>
</dbReference>
<dbReference type="InterPro" id="IPR039527">
    <property type="entry name" value="PIGG/GPI7"/>
</dbReference>
<dbReference type="Gene3D" id="3.40.720.10">
    <property type="entry name" value="Alkaline Phosphatase, subunit A"/>
    <property type="match status" value="2"/>
</dbReference>
<evidence type="ECO:0000256" key="1">
    <source>
        <dbReference type="SAM" id="MobiDB-lite"/>
    </source>
</evidence>
<keyword evidence="3" id="KW-0808">Transferase</keyword>
<evidence type="ECO:0000313" key="3">
    <source>
        <dbReference type="EMBL" id="TNN65528.1"/>
    </source>
</evidence>
<dbReference type="SUPFAM" id="SSF53649">
    <property type="entry name" value="Alkaline phosphatase-like"/>
    <property type="match status" value="2"/>
</dbReference>
<gene>
    <name evidence="3" type="primary">PIGG_3</name>
    <name evidence="3" type="ORF">EYF80_024206</name>
</gene>
<dbReference type="AlphaFoldDB" id="A0A4Z2HI73"/>
<comment type="caution">
    <text evidence="3">The sequence shown here is derived from an EMBL/GenBank/DDBJ whole genome shotgun (WGS) entry which is preliminary data.</text>
</comment>
<feature type="transmembrane region" description="Helical" evidence="2">
    <location>
        <begin position="298"/>
        <end position="319"/>
    </location>
</feature>
<keyword evidence="2" id="KW-0812">Transmembrane</keyword>
<feature type="transmembrane region" description="Helical" evidence="2">
    <location>
        <begin position="368"/>
        <end position="389"/>
    </location>
</feature>
<proteinExistence type="predicted"/>
<feature type="region of interest" description="Disordered" evidence="1">
    <location>
        <begin position="34"/>
        <end position="59"/>
    </location>
</feature>
<keyword evidence="4" id="KW-1185">Reference proteome</keyword>